<accession>A0A5K3FHM0</accession>
<reference evidence="1" key="1">
    <citation type="submission" date="2019-11" db="UniProtKB">
        <authorList>
            <consortium name="WormBaseParasite"/>
        </authorList>
    </citation>
    <scope>IDENTIFICATION</scope>
</reference>
<protein>
    <submittedName>
        <fullName evidence="1">Ovule protein</fullName>
    </submittedName>
</protein>
<proteinExistence type="predicted"/>
<dbReference type="AlphaFoldDB" id="A0A5K3FHM0"/>
<name>A0A5K3FHM0_MESCO</name>
<evidence type="ECO:0000313" key="1">
    <source>
        <dbReference type="WBParaSite" id="MCU_007896-RA"/>
    </source>
</evidence>
<dbReference type="WBParaSite" id="MCU_007896-RA">
    <property type="protein sequence ID" value="MCU_007896-RA"/>
    <property type="gene ID" value="MCU_007896"/>
</dbReference>
<sequence length="90" mass="10130">VPYRNGCRYICELWLFTPLNPVAPPPTKDSPFRSMSPALRTLNSLLIHTDIYLGLSSHLGLDISSCMAHTSEVHTRKPHTRNDDTNVVEL</sequence>
<organism evidence="1">
    <name type="scientific">Mesocestoides corti</name>
    <name type="common">Flatworm</name>
    <dbReference type="NCBI Taxonomy" id="53468"/>
    <lineage>
        <taxon>Eukaryota</taxon>
        <taxon>Metazoa</taxon>
        <taxon>Spiralia</taxon>
        <taxon>Lophotrochozoa</taxon>
        <taxon>Platyhelminthes</taxon>
        <taxon>Cestoda</taxon>
        <taxon>Eucestoda</taxon>
        <taxon>Cyclophyllidea</taxon>
        <taxon>Mesocestoididae</taxon>
        <taxon>Mesocestoides</taxon>
    </lineage>
</organism>